<keyword evidence="1" id="KW-0732">Signal</keyword>
<sequence>MYRSVVLLFIIFSVTESHHCHGDHDCIVNFRLNRNNNRKFEKLFDKVSRNVIAADREVHHGCGATTTNPIHEVVGSDFYVLKYTLPEFTGATFTIRIKHRVLYLNAFKSNGLSFRDVRILPQIVRTQDAQWFMEDGIVNVMFNYKSPLKTVTAKLCGEYVNEAILSVPMTAVSSTDLREGDIGTA</sequence>
<evidence type="ECO:0000256" key="1">
    <source>
        <dbReference type="SAM" id="SignalP"/>
    </source>
</evidence>
<accession>A0A0N1I5S1</accession>
<dbReference type="Proteomes" id="UP000053240">
    <property type="component" value="Unassembled WGS sequence"/>
</dbReference>
<keyword evidence="3" id="KW-1185">Reference proteome</keyword>
<dbReference type="InParanoid" id="A0A0N1I5S1"/>
<name>A0A0N1I5S1_PAPMA</name>
<feature type="chain" id="PRO_5005873787" evidence="1">
    <location>
        <begin position="18"/>
        <end position="185"/>
    </location>
</feature>
<protein>
    <submittedName>
        <fullName evidence="2">Uncharacterized protein</fullName>
    </submittedName>
</protein>
<dbReference type="AlphaFoldDB" id="A0A0N1I5S1"/>
<gene>
    <name evidence="2" type="ORF">RR48_04995</name>
</gene>
<evidence type="ECO:0000313" key="3">
    <source>
        <dbReference type="Proteomes" id="UP000053240"/>
    </source>
</evidence>
<proteinExistence type="predicted"/>
<organism evidence="2 3">
    <name type="scientific">Papilio machaon</name>
    <name type="common">Old World swallowtail butterfly</name>
    <dbReference type="NCBI Taxonomy" id="76193"/>
    <lineage>
        <taxon>Eukaryota</taxon>
        <taxon>Metazoa</taxon>
        <taxon>Ecdysozoa</taxon>
        <taxon>Arthropoda</taxon>
        <taxon>Hexapoda</taxon>
        <taxon>Insecta</taxon>
        <taxon>Pterygota</taxon>
        <taxon>Neoptera</taxon>
        <taxon>Endopterygota</taxon>
        <taxon>Lepidoptera</taxon>
        <taxon>Glossata</taxon>
        <taxon>Ditrysia</taxon>
        <taxon>Papilionoidea</taxon>
        <taxon>Papilionidae</taxon>
        <taxon>Papilioninae</taxon>
        <taxon>Papilio</taxon>
    </lineage>
</organism>
<reference evidence="2 3" key="1">
    <citation type="journal article" date="2015" name="Nat. Commun.">
        <title>Outbred genome sequencing and CRISPR/Cas9 gene editing in butterflies.</title>
        <authorList>
            <person name="Li X."/>
            <person name="Fan D."/>
            <person name="Zhang W."/>
            <person name="Liu G."/>
            <person name="Zhang L."/>
            <person name="Zhao L."/>
            <person name="Fang X."/>
            <person name="Chen L."/>
            <person name="Dong Y."/>
            <person name="Chen Y."/>
            <person name="Ding Y."/>
            <person name="Zhao R."/>
            <person name="Feng M."/>
            <person name="Zhu Y."/>
            <person name="Feng Y."/>
            <person name="Jiang X."/>
            <person name="Zhu D."/>
            <person name="Xiang H."/>
            <person name="Feng X."/>
            <person name="Li S."/>
            <person name="Wang J."/>
            <person name="Zhang G."/>
            <person name="Kronforst M.R."/>
            <person name="Wang W."/>
        </authorList>
    </citation>
    <scope>NUCLEOTIDE SEQUENCE [LARGE SCALE GENOMIC DNA]</scope>
    <source>
        <strain evidence="2">Ya'a_city_454_Pm</strain>
        <tissue evidence="2">Whole body</tissue>
    </source>
</reference>
<dbReference type="EMBL" id="KQ460970">
    <property type="protein sequence ID" value="KPJ10172.1"/>
    <property type="molecule type" value="Genomic_DNA"/>
</dbReference>
<feature type="signal peptide" evidence="1">
    <location>
        <begin position="1"/>
        <end position="17"/>
    </location>
</feature>
<evidence type="ECO:0000313" key="2">
    <source>
        <dbReference type="EMBL" id="KPJ10172.1"/>
    </source>
</evidence>